<proteinExistence type="predicted"/>
<keyword evidence="2" id="KW-1185">Reference proteome</keyword>
<protein>
    <submittedName>
        <fullName evidence="1">Uncharacterized protein</fullName>
    </submittedName>
</protein>
<accession>A0ABQ5GZY5</accession>
<dbReference type="EMBL" id="BQNB010019038">
    <property type="protein sequence ID" value="GJT80950.1"/>
    <property type="molecule type" value="Genomic_DNA"/>
</dbReference>
<reference evidence="1" key="2">
    <citation type="submission" date="2022-01" db="EMBL/GenBank/DDBJ databases">
        <authorList>
            <person name="Yamashiro T."/>
            <person name="Shiraishi A."/>
            <person name="Satake H."/>
            <person name="Nakayama K."/>
        </authorList>
    </citation>
    <scope>NUCLEOTIDE SEQUENCE</scope>
</reference>
<reference evidence="1" key="1">
    <citation type="journal article" date="2022" name="Int. J. Mol. Sci.">
        <title>Draft Genome of Tanacetum Coccineum: Genomic Comparison of Closely Related Tanacetum-Family Plants.</title>
        <authorList>
            <person name="Yamashiro T."/>
            <person name="Shiraishi A."/>
            <person name="Nakayama K."/>
            <person name="Satake H."/>
        </authorList>
    </citation>
    <scope>NUCLEOTIDE SEQUENCE</scope>
</reference>
<sequence length="190" mass="22123">MRFNEIYKFSDGTLTRILEALDYRVKEFKATEDEKDLLESGMLCWWTCSRILTTDFFGEQNDIIIPIKSYKDGKVRYYVPMIPPKPEWIFNSLVHSLRALSTLRRSGLRTASAAAKPCQGDSLEFYLITGRIPDDRRFQGYTLSYNTSLLDDMKYSSLALEDQSLDHLETRLYDLKFKGKKGKKGKYKLI</sequence>
<gene>
    <name evidence="1" type="ORF">Tco_1055292</name>
</gene>
<comment type="caution">
    <text evidence="1">The sequence shown here is derived from an EMBL/GenBank/DDBJ whole genome shotgun (WGS) entry which is preliminary data.</text>
</comment>
<dbReference type="Proteomes" id="UP001151760">
    <property type="component" value="Unassembled WGS sequence"/>
</dbReference>
<organism evidence="1 2">
    <name type="scientific">Tanacetum coccineum</name>
    <dbReference type="NCBI Taxonomy" id="301880"/>
    <lineage>
        <taxon>Eukaryota</taxon>
        <taxon>Viridiplantae</taxon>
        <taxon>Streptophyta</taxon>
        <taxon>Embryophyta</taxon>
        <taxon>Tracheophyta</taxon>
        <taxon>Spermatophyta</taxon>
        <taxon>Magnoliopsida</taxon>
        <taxon>eudicotyledons</taxon>
        <taxon>Gunneridae</taxon>
        <taxon>Pentapetalae</taxon>
        <taxon>asterids</taxon>
        <taxon>campanulids</taxon>
        <taxon>Asterales</taxon>
        <taxon>Asteraceae</taxon>
        <taxon>Asteroideae</taxon>
        <taxon>Anthemideae</taxon>
        <taxon>Anthemidinae</taxon>
        <taxon>Tanacetum</taxon>
    </lineage>
</organism>
<name>A0ABQ5GZY5_9ASTR</name>
<evidence type="ECO:0000313" key="1">
    <source>
        <dbReference type="EMBL" id="GJT80950.1"/>
    </source>
</evidence>
<evidence type="ECO:0000313" key="2">
    <source>
        <dbReference type="Proteomes" id="UP001151760"/>
    </source>
</evidence>